<feature type="domain" description="Response regulatory" evidence="3">
    <location>
        <begin position="2"/>
        <end position="118"/>
    </location>
</feature>
<dbReference type="InterPro" id="IPR011006">
    <property type="entry name" value="CheY-like_superfamily"/>
</dbReference>
<dbReference type="InterPro" id="IPR050595">
    <property type="entry name" value="Bact_response_regulator"/>
</dbReference>
<reference evidence="5 6" key="1">
    <citation type="submission" date="2017-01" db="EMBL/GenBank/DDBJ databases">
        <authorList>
            <person name="Mah S.A."/>
            <person name="Swanson W.J."/>
            <person name="Moy G.W."/>
            <person name="Vacquier V.D."/>
        </authorList>
    </citation>
    <scope>NUCLEOTIDE SEQUENCE [LARGE SCALE GENOMIC DNA]</scope>
    <source>
        <strain evidence="5 6">RU36E</strain>
    </source>
</reference>
<sequence>MRVMIVDDDPWLADLLKQLVQSVRPAAEIDCHGQLQGAIAAYNQHTYDLILADWNLPDGSGVDLLRHVRRTSASLPLILVTGRSDRDSVMEARPLHINAYITKPFDIPKVQDCIEQLLPKSTASRPPTHEAPDFLTHLGRLSPAELDLPLLNGVKEKLKRVSQGVPIDFRELIASWQHDAALCAYLISAANSAAYGGSASPCNSLGEALHRLGGKTSLNLAVAMALRQASVSSNLLIEVMLEDHLKAAERLAEQVVTLARQCDIDPAPLQIAALLHRIGELCVLLQAQQWVARDQDVDDNQLLSALSEHARSFAIALKTHWGLPMSLRELIGAVYALPQVQVHREQVLMRLAAAICQDEPDATVDRLKHLAGIS</sequence>
<evidence type="ECO:0000313" key="5">
    <source>
        <dbReference type="EMBL" id="SIQ16642.1"/>
    </source>
</evidence>
<dbReference type="SUPFAM" id="SSF109604">
    <property type="entry name" value="HD-domain/PDEase-like"/>
    <property type="match status" value="1"/>
</dbReference>
<dbReference type="RefSeq" id="WP_076425445.1">
    <property type="nucleotide sequence ID" value="NZ_FTMP01000002.1"/>
</dbReference>
<name>A0A1N6QJI5_AQUAC</name>
<gene>
    <name evidence="5" type="ORF">SAMN05878282_102495</name>
</gene>
<evidence type="ECO:0000256" key="1">
    <source>
        <dbReference type="ARBA" id="ARBA00022553"/>
    </source>
</evidence>
<dbReference type="AlphaFoldDB" id="A0A1N6QJI5"/>
<dbReference type="PROSITE" id="PS51833">
    <property type="entry name" value="HDOD"/>
    <property type="match status" value="1"/>
</dbReference>
<dbReference type="InterPro" id="IPR013976">
    <property type="entry name" value="HDOD"/>
</dbReference>
<dbReference type="PANTHER" id="PTHR44591:SF3">
    <property type="entry name" value="RESPONSE REGULATORY DOMAIN-CONTAINING PROTEIN"/>
    <property type="match status" value="1"/>
</dbReference>
<dbReference type="SUPFAM" id="SSF52172">
    <property type="entry name" value="CheY-like"/>
    <property type="match status" value="1"/>
</dbReference>
<accession>A0A1N6QJI5</accession>
<feature type="domain" description="HDOD" evidence="4">
    <location>
        <begin position="148"/>
        <end position="337"/>
    </location>
</feature>
<dbReference type="PANTHER" id="PTHR44591">
    <property type="entry name" value="STRESS RESPONSE REGULATOR PROTEIN 1"/>
    <property type="match status" value="1"/>
</dbReference>
<keyword evidence="1 2" id="KW-0597">Phosphoprotein</keyword>
<proteinExistence type="predicted"/>
<dbReference type="InterPro" id="IPR001789">
    <property type="entry name" value="Sig_transdc_resp-reg_receiver"/>
</dbReference>
<dbReference type="Pfam" id="PF08668">
    <property type="entry name" value="HDOD"/>
    <property type="match status" value="1"/>
</dbReference>
<dbReference type="Proteomes" id="UP000185841">
    <property type="component" value="Unassembled WGS sequence"/>
</dbReference>
<dbReference type="GO" id="GO:0000160">
    <property type="term" value="P:phosphorelay signal transduction system"/>
    <property type="evidence" value="ECO:0007669"/>
    <property type="project" value="InterPro"/>
</dbReference>
<dbReference type="Pfam" id="PF00072">
    <property type="entry name" value="Response_reg"/>
    <property type="match status" value="1"/>
</dbReference>
<feature type="modified residue" description="4-aspartylphosphate" evidence="2">
    <location>
        <position position="53"/>
    </location>
</feature>
<dbReference type="Gene3D" id="3.40.50.2300">
    <property type="match status" value="1"/>
</dbReference>
<dbReference type="SMART" id="SM00448">
    <property type="entry name" value="REC"/>
    <property type="match status" value="1"/>
</dbReference>
<organism evidence="5 6">
    <name type="scientific">Aquipseudomonas alcaligenes</name>
    <name type="common">Pseudomonas alcaligenes</name>
    <dbReference type="NCBI Taxonomy" id="43263"/>
    <lineage>
        <taxon>Bacteria</taxon>
        <taxon>Pseudomonadati</taxon>
        <taxon>Pseudomonadota</taxon>
        <taxon>Gammaproteobacteria</taxon>
        <taxon>Pseudomonadales</taxon>
        <taxon>Pseudomonadaceae</taxon>
        <taxon>Aquipseudomonas</taxon>
    </lineage>
</organism>
<evidence type="ECO:0000259" key="3">
    <source>
        <dbReference type="PROSITE" id="PS50110"/>
    </source>
</evidence>
<dbReference type="EMBL" id="FTMP01000002">
    <property type="protein sequence ID" value="SIQ16642.1"/>
    <property type="molecule type" value="Genomic_DNA"/>
</dbReference>
<protein>
    <submittedName>
        <fullName evidence="5">HD-like signal output (HDOD) domain, no enzymatic activity</fullName>
    </submittedName>
</protein>
<evidence type="ECO:0000256" key="2">
    <source>
        <dbReference type="PROSITE-ProRule" id="PRU00169"/>
    </source>
</evidence>
<dbReference type="CDD" id="cd00156">
    <property type="entry name" value="REC"/>
    <property type="match status" value="1"/>
</dbReference>
<dbReference type="Gene3D" id="1.10.3210.10">
    <property type="entry name" value="Hypothetical protein af1432"/>
    <property type="match status" value="1"/>
</dbReference>
<evidence type="ECO:0000259" key="4">
    <source>
        <dbReference type="PROSITE" id="PS51833"/>
    </source>
</evidence>
<evidence type="ECO:0000313" key="6">
    <source>
        <dbReference type="Proteomes" id="UP000185841"/>
    </source>
</evidence>
<dbReference type="PROSITE" id="PS50110">
    <property type="entry name" value="RESPONSE_REGULATORY"/>
    <property type="match status" value="1"/>
</dbReference>